<reference evidence="1 2" key="1">
    <citation type="submission" date="2017-02" db="EMBL/GenBank/DDBJ databases">
        <authorList>
            <person name="Dridi B."/>
        </authorList>
    </citation>
    <scope>NUCLEOTIDE SEQUENCE [LARGE SCALE GENOMIC DNA]</scope>
    <source>
        <strain evidence="1 2">JB380</strain>
    </source>
</reference>
<sequence>MVEPRHINMAIVARGNAGEERACGTRERRRQPPEYAAQAWNRTQPRQRGALLCAGLRVRFAYTALRLKHSASIYAEL</sequence>
<accession>A0A1R4I2M8</accession>
<name>A0A1R4I2M8_9GAMM</name>
<dbReference type="Proteomes" id="UP000196331">
    <property type="component" value="Unassembled WGS sequence"/>
</dbReference>
<organism evidence="1 2">
    <name type="scientific">Halomonas citrativorans</name>
    <dbReference type="NCBI Taxonomy" id="2742612"/>
    <lineage>
        <taxon>Bacteria</taxon>
        <taxon>Pseudomonadati</taxon>
        <taxon>Pseudomonadota</taxon>
        <taxon>Gammaproteobacteria</taxon>
        <taxon>Oceanospirillales</taxon>
        <taxon>Halomonadaceae</taxon>
        <taxon>Halomonas</taxon>
    </lineage>
</organism>
<evidence type="ECO:0000313" key="2">
    <source>
        <dbReference type="Proteomes" id="UP000196331"/>
    </source>
</evidence>
<dbReference type="AlphaFoldDB" id="A0A1R4I2M8"/>
<dbReference type="EMBL" id="FUKM01000048">
    <property type="protein sequence ID" value="SJN13986.1"/>
    <property type="molecule type" value="Genomic_DNA"/>
</dbReference>
<evidence type="ECO:0000313" key="1">
    <source>
        <dbReference type="EMBL" id="SJN13986.1"/>
    </source>
</evidence>
<protein>
    <submittedName>
        <fullName evidence="1">Uncharacterized protein</fullName>
    </submittedName>
</protein>
<proteinExistence type="predicted"/>
<gene>
    <name evidence="1" type="ORF">CZ787_12875</name>
</gene>
<comment type="caution">
    <text evidence="1">The sequence shown here is derived from an EMBL/GenBank/DDBJ whole genome shotgun (WGS) entry which is preliminary data.</text>
</comment>